<reference evidence="3 4" key="1">
    <citation type="submission" date="2020-08" db="EMBL/GenBank/DDBJ databases">
        <title>Genomic Encyclopedia of Type Strains, Phase III (KMG-III): the genomes of soil and plant-associated and newly described type strains.</title>
        <authorList>
            <person name="Whitman W."/>
        </authorList>
    </citation>
    <scope>NUCLEOTIDE SEQUENCE [LARGE SCALE GENOMIC DNA]</scope>
    <source>
        <strain evidence="3 4">CECT 8234</strain>
    </source>
</reference>
<sequence>MANVSQTTLIMIRQFDVSAERVFDAWINPVMMRKWLMTNEGTNKLAVNEPIAGGRWTIIDEREGVEYTATGEYLEIERPTRLVFTFQMPQFSELIDRLTVELKPLSKGCEMTFTQVINVAQEENWTEADIEKALGEYNSSSEHGWNLMFGGLKDMLSLYVLIQQIGTERIAESDGQALKQLGEAFFKNEYEHAIFSLRYLGYVEQESVHFTDAGVQLLKLLAQHKA</sequence>
<proteinExistence type="inferred from homology"/>
<evidence type="ECO:0000313" key="3">
    <source>
        <dbReference type="EMBL" id="MBB3155177.1"/>
    </source>
</evidence>
<organism evidence="3 4">
    <name type="scientific">Paenibacillus endophyticus</name>
    <dbReference type="NCBI Taxonomy" id="1294268"/>
    <lineage>
        <taxon>Bacteria</taxon>
        <taxon>Bacillati</taxon>
        <taxon>Bacillota</taxon>
        <taxon>Bacilli</taxon>
        <taxon>Bacillales</taxon>
        <taxon>Paenibacillaceae</taxon>
        <taxon>Paenibacillus</taxon>
    </lineage>
</organism>
<dbReference type="Proteomes" id="UP000518605">
    <property type="component" value="Unassembled WGS sequence"/>
</dbReference>
<keyword evidence="4" id="KW-1185">Reference proteome</keyword>
<comment type="caution">
    <text evidence="3">The sequence shown here is derived from an EMBL/GenBank/DDBJ whole genome shotgun (WGS) entry which is preliminary data.</text>
</comment>
<dbReference type="Gene3D" id="3.30.530.20">
    <property type="match status" value="1"/>
</dbReference>
<name>A0A7W5CCG7_9BACL</name>
<evidence type="ECO:0000256" key="1">
    <source>
        <dbReference type="ARBA" id="ARBA00006817"/>
    </source>
</evidence>
<accession>A0A7W5CCG7</accession>
<dbReference type="InterPro" id="IPR023393">
    <property type="entry name" value="START-like_dom_sf"/>
</dbReference>
<protein>
    <submittedName>
        <fullName evidence="3">Uncharacterized protein YndB with AHSA1/START domain</fullName>
    </submittedName>
</protein>
<dbReference type="Pfam" id="PF08327">
    <property type="entry name" value="AHSA1"/>
    <property type="match status" value="1"/>
</dbReference>
<dbReference type="EMBL" id="JACHXW010000022">
    <property type="protein sequence ID" value="MBB3155177.1"/>
    <property type="molecule type" value="Genomic_DNA"/>
</dbReference>
<comment type="similarity">
    <text evidence="1">Belongs to the AHA1 family.</text>
</comment>
<gene>
    <name evidence="3" type="ORF">FHS16_005285</name>
</gene>
<dbReference type="InterPro" id="IPR013538">
    <property type="entry name" value="ASHA1/2-like_C"/>
</dbReference>
<feature type="domain" description="Activator of Hsp90 ATPase homologue 1/2-like C-terminal" evidence="2">
    <location>
        <begin position="16"/>
        <end position="156"/>
    </location>
</feature>
<dbReference type="SUPFAM" id="SSF55961">
    <property type="entry name" value="Bet v1-like"/>
    <property type="match status" value="1"/>
</dbReference>
<dbReference type="AlphaFoldDB" id="A0A7W5CCG7"/>
<evidence type="ECO:0000259" key="2">
    <source>
        <dbReference type="Pfam" id="PF08327"/>
    </source>
</evidence>
<dbReference type="RefSeq" id="WP_183569634.1">
    <property type="nucleotide sequence ID" value="NZ_CBCSLB010000022.1"/>
</dbReference>
<dbReference type="CDD" id="cd07814">
    <property type="entry name" value="SRPBCC_CalC_Aha1-like"/>
    <property type="match status" value="1"/>
</dbReference>
<evidence type="ECO:0000313" key="4">
    <source>
        <dbReference type="Proteomes" id="UP000518605"/>
    </source>
</evidence>